<accession>A0ABS7ZMG6</accession>
<dbReference type="RefSeq" id="WP_225672353.1">
    <property type="nucleotide sequence ID" value="NZ_JAEDAH010000020.1"/>
</dbReference>
<dbReference type="InterPro" id="IPR003741">
    <property type="entry name" value="LUD_dom"/>
</dbReference>
<dbReference type="PANTHER" id="PTHR43682:SF1">
    <property type="entry name" value="LACTATE UTILIZATION PROTEIN C"/>
    <property type="match status" value="1"/>
</dbReference>
<evidence type="ECO:0000259" key="1">
    <source>
        <dbReference type="Pfam" id="PF02589"/>
    </source>
</evidence>
<evidence type="ECO:0000313" key="3">
    <source>
        <dbReference type="Proteomes" id="UP000714380"/>
    </source>
</evidence>
<dbReference type="Pfam" id="PF02589">
    <property type="entry name" value="LUD_dom"/>
    <property type="match status" value="1"/>
</dbReference>
<name>A0ABS7ZMG6_9GAMM</name>
<dbReference type="PANTHER" id="PTHR43682">
    <property type="entry name" value="LACTATE UTILIZATION PROTEIN C"/>
    <property type="match status" value="1"/>
</dbReference>
<feature type="domain" description="LUD" evidence="1">
    <location>
        <begin position="39"/>
        <end position="210"/>
    </location>
</feature>
<dbReference type="Proteomes" id="UP000714380">
    <property type="component" value="Unassembled WGS sequence"/>
</dbReference>
<organism evidence="2 3">
    <name type="scientific">Thalassolituus marinus</name>
    <dbReference type="NCBI Taxonomy" id="671053"/>
    <lineage>
        <taxon>Bacteria</taxon>
        <taxon>Pseudomonadati</taxon>
        <taxon>Pseudomonadota</taxon>
        <taxon>Gammaproteobacteria</taxon>
        <taxon>Oceanospirillales</taxon>
        <taxon>Oceanospirillaceae</taxon>
        <taxon>Thalassolituus</taxon>
    </lineage>
</organism>
<protein>
    <submittedName>
        <fullName evidence="2">Lactate utilization protein C</fullName>
    </submittedName>
</protein>
<comment type="caution">
    <text evidence="2">The sequence shown here is derived from an EMBL/GenBank/DDBJ whole genome shotgun (WGS) entry which is preliminary data.</text>
</comment>
<gene>
    <name evidence="2" type="ORF">I9W95_04645</name>
</gene>
<dbReference type="SUPFAM" id="SSF100950">
    <property type="entry name" value="NagB/RpiA/CoA transferase-like"/>
    <property type="match status" value="1"/>
</dbReference>
<reference evidence="2 3" key="1">
    <citation type="submission" date="2020-12" db="EMBL/GenBank/DDBJ databases">
        <title>Novel Thalassolituus-related marine hydrocarbonoclastic bacteria mediated algae-derived hydrocarbons mineralization in twilight zone of the northern South China Sea.</title>
        <authorList>
            <person name="Dong C."/>
        </authorList>
    </citation>
    <scope>NUCLEOTIDE SEQUENCE [LARGE SCALE GENOMIC DNA]</scope>
    <source>
        <strain evidence="2 3">IMCC1826</strain>
    </source>
</reference>
<sequence length="213" mass="22926">MNSRDRILQRLRSSADAPRPDPLQTPCDWPLPERSEWLALFRQNLSDNHAEVIECDDNNWPELVASVLAEKGVSVLRSGNHAEGRLLVDSVSAMLDAACITGEQSKETLFHQIDAGFSVATAGLAETGSLVIVTGANEPRTLSLVPPLNIVLLRASAMVANFSQLVAQGRMPSPMPTNVLLISGPSKTADIQQTLAYGAHGPKQLVVILVMDI</sequence>
<dbReference type="InterPro" id="IPR024185">
    <property type="entry name" value="FTHF_cligase-like_sf"/>
</dbReference>
<proteinExistence type="predicted"/>
<dbReference type="EMBL" id="JAEDAH010000020">
    <property type="protein sequence ID" value="MCA6062893.1"/>
    <property type="molecule type" value="Genomic_DNA"/>
</dbReference>
<keyword evidence="3" id="KW-1185">Reference proteome</keyword>
<evidence type="ECO:0000313" key="2">
    <source>
        <dbReference type="EMBL" id="MCA6062893.1"/>
    </source>
</evidence>
<dbReference type="Gene3D" id="3.40.50.10420">
    <property type="entry name" value="NagB/RpiA/CoA transferase-like"/>
    <property type="match status" value="1"/>
</dbReference>
<dbReference type="InterPro" id="IPR037171">
    <property type="entry name" value="NagB/RpiA_transferase-like"/>
</dbReference>